<dbReference type="HAMAP" id="MF_00117">
    <property type="entry name" value="HslO"/>
    <property type="match status" value="1"/>
</dbReference>
<dbReference type="SUPFAM" id="SSF64397">
    <property type="entry name" value="Hsp33 domain"/>
    <property type="match status" value="1"/>
</dbReference>
<dbReference type="PIRSF" id="PIRSF005261">
    <property type="entry name" value="Heat_shock_Hsp33"/>
    <property type="match status" value="1"/>
</dbReference>
<evidence type="ECO:0000256" key="3">
    <source>
        <dbReference type="ARBA" id="ARBA00023157"/>
    </source>
</evidence>
<sequence length="307" mass="33664">MQSVVDANAGGNFELERDLLIRATARSGRVRIFACLTTALVGEMQRRHDTWPVATAALGRTASVATMMAMMLKNSERLTVKIDGDGPLGQIWVEATPDGDVRGYVDEPHVHLPPNAIGKLDVGGAVGNGQLYVIRDTGLRDYYTSGSELQTGEIGDDFTYYFVRSEQTPSAVGAGVLVGTDNRPICAGGFIVQLMSGYTEADVAYVEQGLERVPSVTNFLQEHPSAESLLLTLCPDAQILQINDIHFRCRCSYERLSRVLISLGRAELVSMREQQGQAEIACHFCNNKYHFSAQMLDDMIEKLDQNA</sequence>
<evidence type="ECO:0000256" key="2">
    <source>
        <dbReference type="ARBA" id="ARBA00022833"/>
    </source>
</evidence>
<dbReference type="PANTHER" id="PTHR30111:SF1">
    <property type="entry name" value="33 KDA CHAPERONIN"/>
    <property type="match status" value="1"/>
</dbReference>
<comment type="subcellular location">
    <subcellularLocation>
        <location evidence="6">Cytoplasm</location>
    </subcellularLocation>
</comment>
<comment type="similarity">
    <text evidence="6">Belongs to the HSP33 family.</text>
</comment>
<keyword evidence="1 6" id="KW-0963">Cytoplasm</keyword>
<dbReference type="NCBIfam" id="NF001033">
    <property type="entry name" value="PRK00114.1"/>
    <property type="match status" value="1"/>
</dbReference>
<gene>
    <name evidence="6 7" type="primary">hslO</name>
    <name evidence="7" type="ORF">ACFSB2_02750</name>
</gene>
<dbReference type="Gene3D" id="3.90.1280.10">
    <property type="entry name" value="HSP33 redox switch-like"/>
    <property type="match status" value="1"/>
</dbReference>
<dbReference type="Proteomes" id="UP001597079">
    <property type="component" value="Unassembled WGS sequence"/>
</dbReference>
<evidence type="ECO:0000256" key="1">
    <source>
        <dbReference type="ARBA" id="ARBA00022490"/>
    </source>
</evidence>
<keyword evidence="8" id="KW-1185">Reference proteome</keyword>
<evidence type="ECO:0000256" key="5">
    <source>
        <dbReference type="ARBA" id="ARBA00023284"/>
    </source>
</evidence>
<evidence type="ECO:0000313" key="8">
    <source>
        <dbReference type="Proteomes" id="UP001597079"/>
    </source>
</evidence>
<keyword evidence="2 6" id="KW-0862">Zinc</keyword>
<keyword evidence="5 6" id="KW-0676">Redox-active center</keyword>
<dbReference type="Pfam" id="PF01430">
    <property type="entry name" value="HSP33"/>
    <property type="match status" value="1"/>
</dbReference>
<feature type="disulfide bond" description="Redox-active" evidence="6">
    <location>
        <begin position="282"/>
        <end position="285"/>
    </location>
</feature>
<feature type="disulfide bond" description="Redox-active" evidence="6">
    <location>
        <begin position="249"/>
        <end position="251"/>
    </location>
</feature>
<comment type="caution">
    <text evidence="7">The sequence shown here is derived from an EMBL/GenBank/DDBJ whole genome shotgun (WGS) entry which is preliminary data.</text>
</comment>
<dbReference type="CDD" id="cd00498">
    <property type="entry name" value="Hsp33"/>
    <property type="match status" value="1"/>
</dbReference>
<comment type="function">
    <text evidence="6">Redox regulated molecular chaperone. Protects both thermally unfolding and oxidatively damaged proteins from irreversible aggregation. Plays an important role in the bacterial defense system toward oxidative stress.</text>
</comment>
<organism evidence="7 8">
    <name type="scientific">Alicyclobacillus fodiniaquatilis</name>
    <dbReference type="NCBI Taxonomy" id="1661150"/>
    <lineage>
        <taxon>Bacteria</taxon>
        <taxon>Bacillati</taxon>
        <taxon>Bacillota</taxon>
        <taxon>Bacilli</taxon>
        <taxon>Bacillales</taxon>
        <taxon>Alicyclobacillaceae</taxon>
        <taxon>Alicyclobacillus</taxon>
    </lineage>
</organism>
<dbReference type="EMBL" id="JBHUCX010000008">
    <property type="protein sequence ID" value="MFD1673628.1"/>
    <property type="molecule type" value="Genomic_DNA"/>
</dbReference>
<dbReference type="Gene3D" id="3.55.30.10">
    <property type="entry name" value="Hsp33 domain"/>
    <property type="match status" value="1"/>
</dbReference>
<dbReference type="PANTHER" id="PTHR30111">
    <property type="entry name" value="33 KDA CHAPERONIN"/>
    <property type="match status" value="1"/>
</dbReference>
<comment type="PTM">
    <text evidence="6">Under oxidizing conditions two disulfide bonds are formed involving the reactive cysteines. Under reducing conditions zinc is bound to the reactive cysteines and the protein is inactive.</text>
</comment>
<proteinExistence type="inferred from homology"/>
<evidence type="ECO:0000313" key="7">
    <source>
        <dbReference type="EMBL" id="MFD1673628.1"/>
    </source>
</evidence>
<accession>A0ABW4JE81</accession>
<keyword evidence="4 6" id="KW-0143">Chaperone</keyword>
<evidence type="ECO:0000256" key="4">
    <source>
        <dbReference type="ARBA" id="ARBA00023186"/>
    </source>
</evidence>
<dbReference type="InterPro" id="IPR016154">
    <property type="entry name" value="Heat_shock_Hsp33_C"/>
</dbReference>
<dbReference type="SUPFAM" id="SSF118352">
    <property type="entry name" value="HSP33 redox switch-like"/>
    <property type="match status" value="1"/>
</dbReference>
<reference evidence="8" key="1">
    <citation type="journal article" date="2019" name="Int. J. Syst. Evol. Microbiol.">
        <title>The Global Catalogue of Microorganisms (GCM) 10K type strain sequencing project: providing services to taxonomists for standard genome sequencing and annotation.</title>
        <authorList>
            <consortium name="The Broad Institute Genomics Platform"/>
            <consortium name="The Broad Institute Genome Sequencing Center for Infectious Disease"/>
            <person name="Wu L."/>
            <person name="Ma J."/>
        </authorList>
    </citation>
    <scope>NUCLEOTIDE SEQUENCE [LARGE SCALE GENOMIC DNA]</scope>
    <source>
        <strain evidence="8">CGMCC 1.12286</strain>
    </source>
</reference>
<dbReference type="InterPro" id="IPR000397">
    <property type="entry name" value="Heat_shock_Hsp33"/>
</dbReference>
<dbReference type="InterPro" id="IPR016153">
    <property type="entry name" value="Heat_shock_Hsp33_N"/>
</dbReference>
<dbReference type="RefSeq" id="WP_377941090.1">
    <property type="nucleotide sequence ID" value="NZ_JBHUCX010000008.1"/>
</dbReference>
<evidence type="ECO:0000256" key="6">
    <source>
        <dbReference type="HAMAP-Rule" id="MF_00117"/>
    </source>
</evidence>
<name>A0ABW4JE81_9BACL</name>
<keyword evidence="3 6" id="KW-1015">Disulfide bond</keyword>
<protein>
    <recommendedName>
        <fullName evidence="6">33 kDa chaperonin</fullName>
    </recommendedName>
    <alternativeName>
        <fullName evidence="6">Heat shock protein 33 homolog</fullName>
        <shortName evidence="6">HSP33</shortName>
    </alternativeName>
</protein>